<dbReference type="PANTHER" id="PTHR33375">
    <property type="entry name" value="CHROMOSOME-PARTITIONING PROTEIN PARB-RELATED"/>
    <property type="match status" value="1"/>
</dbReference>
<dbReference type="SUPFAM" id="SSF110849">
    <property type="entry name" value="ParB/Sulfiredoxin"/>
    <property type="match status" value="1"/>
</dbReference>
<dbReference type="InterPro" id="IPR036086">
    <property type="entry name" value="ParB/Sulfiredoxin_sf"/>
</dbReference>
<protein>
    <submittedName>
        <fullName evidence="2">DNA-binding protein</fullName>
    </submittedName>
</protein>
<dbReference type="GO" id="GO:0005694">
    <property type="term" value="C:chromosome"/>
    <property type="evidence" value="ECO:0007669"/>
    <property type="project" value="TreeGrafter"/>
</dbReference>
<dbReference type="InterPro" id="IPR050336">
    <property type="entry name" value="Chromosome_partition/occlusion"/>
</dbReference>
<dbReference type="GO" id="GO:0007059">
    <property type="term" value="P:chromosome segregation"/>
    <property type="evidence" value="ECO:0007669"/>
    <property type="project" value="TreeGrafter"/>
</dbReference>
<dbReference type="Gene3D" id="3.90.1530.30">
    <property type="match status" value="1"/>
</dbReference>
<name>A0A377YSF0_KLEPN</name>
<dbReference type="InterPro" id="IPR003115">
    <property type="entry name" value="ParB_N"/>
</dbReference>
<evidence type="ECO:0000313" key="3">
    <source>
        <dbReference type="Proteomes" id="UP000254799"/>
    </source>
</evidence>
<dbReference type="SMART" id="SM00470">
    <property type="entry name" value="ParB"/>
    <property type="match status" value="1"/>
</dbReference>
<dbReference type="CDD" id="cd16406">
    <property type="entry name" value="ParB_N_like"/>
    <property type="match status" value="1"/>
</dbReference>
<gene>
    <name evidence="2" type="ORF">NCTC8849_05826</name>
</gene>
<evidence type="ECO:0000313" key="2">
    <source>
        <dbReference type="EMBL" id="STU46149.1"/>
    </source>
</evidence>
<reference evidence="2 3" key="1">
    <citation type="submission" date="2018-06" db="EMBL/GenBank/DDBJ databases">
        <authorList>
            <consortium name="Pathogen Informatics"/>
            <person name="Doyle S."/>
        </authorList>
    </citation>
    <scope>NUCLEOTIDE SEQUENCE [LARGE SCALE GENOMIC DNA]</scope>
    <source>
        <strain evidence="2 3">NCTC8849</strain>
    </source>
</reference>
<sequence>MSATESKVKTAPKTSKKTLKPAEAEALKVALDAAQVEYVPVTALVKSPLNVRTIPYPAEKVSSMADSIEAIGLLQNLVVHNLPDGRCGVAAGGRRLKALQLLQSEKRIDAGYQVMVKKVPDELAVAASMAENEQQLTSSPTFALRDSGGGFPLVGDI</sequence>
<dbReference type="Pfam" id="PF02195">
    <property type="entry name" value="ParB_N"/>
    <property type="match status" value="1"/>
</dbReference>
<feature type="domain" description="ParB-like N-terminal" evidence="1">
    <location>
        <begin position="37"/>
        <end position="133"/>
    </location>
</feature>
<keyword evidence="2" id="KW-0238">DNA-binding</keyword>
<dbReference type="EMBL" id="UGLC01000003">
    <property type="protein sequence ID" value="STU46149.1"/>
    <property type="molecule type" value="Genomic_DNA"/>
</dbReference>
<accession>A0A377YSF0</accession>
<dbReference type="AlphaFoldDB" id="A0A377YSF0"/>
<evidence type="ECO:0000259" key="1">
    <source>
        <dbReference type="SMART" id="SM00470"/>
    </source>
</evidence>
<dbReference type="GO" id="GO:0003677">
    <property type="term" value="F:DNA binding"/>
    <property type="evidence" value="ECO:0007669"/>
    <property type="project" value="UniProtKB-KW"/>
</dbReference>
<dbReference type="Proteomes" id="UP000254799">
    <property type="component" value="Unassembled WGS sequence"/>
</dbReference>
<organism evidence="2 3">
    <name type="scientific">Klebsiella pneumoniae</name>
    <dbReference type="NCBI Taxonomy" id="573"/>
    <lineage>
        <taxon>Bacteria</taxon>
        <taxon>Pseudomonadati</taxon>
        <taxon>Pseudomonadota</taxon>
        <taxon>Gammaproteobacteria</taxon>
        <taxon>Enterobacterales</taxon>
        <taxon>Enterobacteriaceae</taxon>
        <taxon>Klebsiella/Raoultella group</taxon>
        <taxon>Klebsiella</taxon>
        <taxon>Klebsiella pneumoniae complex</taxon>
    </lineage>
</organism>
<dbReference type="PANTHER" id="PTHR33375:SF7">
    <property type="entry name" value="CHROMOSOME 2-PARTITIONING PROTEIN PARB-RELATED"/>
    <property type="match status" value="1"/>
</dbReference>
<proteinExistence type="predicted"/>